<evidence type="ECO:0000256" key="2">
    <source>
        <dbReference type="ARBA" id="ARBA00023002"/>
    </source>
</evidence>
<dbReference type="PANTHER" id="PTHR24321:SF8">
    <property type="entry name" value="ESTRADIOL 17-BETA-DEHYDROGENASE 8-RELATED"/>
    <property type="match status" value="1"/>
</dbReference>
<dbReference type="InterPro" id="IPR036291">
    <property type="entry name" value="NAD(P)-bd_dom_sf"/>
</dbReference>
<dbReference type="PANTHER" id="PTHR24321">
    <property type="entry name" value="DEHYDROGENASES, SHORT CHAIN"/>
    <property type="match status" value="1"/>
</dbReference>
<dbReference type="Gene3D" id="3.40.50.720">
    <property type="entry name" value="NAD(P)-binding Rossmann-like Domain"/>
    <property type="match status" value="1"/>
</dbReference>
<reference evidence="3 4" key="1">
    <citation type="journal article" date="2020" name="mSystems">
        <title>Defining Genomic and Predicted Metabolic Features of the Acetobacterium Genus.</title>
        <authorList>
            <person name="Ross D.E."/>
            <person name="Marshall C.W."/>
            <person name="Gulliver D."/>
            <person name="May H.D."/>
            <person name="Norman R.S."/>
        </authorList>
    </citation>
    <scope>NUCLEOTIDE SEQUENCE [LARGE SCALE GENOMIC DNA]</scope>
    <source>
        <strain evidence="3 4">DSM 8238</strain>
    </source>
</reference>
<dbReference type="PRINTS" id="PR00081">
    <property type="entry name" value="GDHRDH"/>
</dbReference>
<dbReference type="CDD" id="cd05233">
    <property type="entry name" value="SDR_c"/>
    <property type="match status" value="1"/>
</dbReference>
<sequence length="245" mass="25810">MGKAIAIAYLKEGANVVAADFNEVGLEDLAKEVSELGLISQFKAVKCNITNDDDCANAVKVCVDTFGTCNVLTSNVGIADDFSLVEDITNEQWDRLISVNLTGQMKMSRAALRYFVANEIKASIVMITSNAAFESATGGPAYSAAKAGANGLMKAIAYEYGRKGIRCNSICPGPVMTNIANSITRNEAGVAVHLATGYNAHCREWTCKPIGMADDIAPLSVYLASDESSFVNSASIIIDGGVCLG</sequence>
<name>A0ABR6WUT0_9FIRM</name>
<comment type="caution">
    <text evidence="3">The sequence shown here is derived from an EMBL/GenBank/DDBJ whole genome shotgun (WGS) entry which is preliminary data.</text>
</comment>
<dbReference type="EMBL" id="WJBC01000009">
    <property type="protein sequence ID" value="MBC3804315.1"/>
    <property type="molecule type" value="Genomic_DNA"/>
</dbReference>
<protein>
    <submittedName>
        <fullName evidence="3">SDR family oxidoreductase</fullName>
    </submittedName>
</protein>
<dbReference type="Proteomes" id="UP000603234">
    <property type="component" value="Unassembled WGS sequence"/>
</dbReference>
<accession>A0ABR6WUT0</accession>
<dbReference type="PROSITE" id="PS00061">
    <property type="entry name" value="ADH_SHORT"/>
    <property type="match status" value="1"/>
</dbReference>
<dbReference type="InterPro" id="IPR020904">
    <property type="entry name" value="Sc_DH/Rdtase_CS"/>
</dbReference>
<evidence type="ECO:0000256" key="1">
    <source>
        <dbReference type="ARBA" id="ARBA00006484"/>
    </source>
</evidence>
<evidence type="ECO:0000313" key="4">
    <source>
        <dbReference type="Proteomes" id="UP000603234"/>
    </source>
</evidence>
<evidence type="ECO:0000313" key="3">
    <source>
        <dbReference type="EMBL" id="MBC3804315.1"/>
    </source>
</evidence>
<keyword evidence="2" id="KW-0560">Oxidoreductase</keyword>
<comment type="similarity">
    <text evidence="1">Belongs to the short-chain dehydrogenases/reductases (SDR) family.</text>
</comment>
<organism evidence="3 4">
    <name type="scientific">Acetobacterium fimetarium</name>
    <dbReference type="NCBI Taxonomy" id="52691"/>
    <lineage>
        <taxon>Bacteria</taxon>
        <taxon>Bacillati</taxon>
        <taxon>Bacillota</taxon>
        <taxon>Clostridia</taxon>
        <taxon>Eubacteriales</taxon>
        <taxon>Eubacteriaceae</taxon>
        <taxon>Acetobacterium</taxon>
    </lineage>
</organism>
<dbReference type="RefSeq" id="WP_186842202.1">
    <property type="nucleotide sequence ID" value="NZ_WJBC01000009.1"/>
</dbReference>
<gene>
    <name evidence="3" type="ORF">GH808_07700</name>
</gene>
<dbReference type="InterPro" id="IPR002347">
    <property type="entry name" value="SDR_fam"/>
</dbReference>
<dbReference type="SUPFAM" id="SSF51735">
    <property type="entry name" value="NAD(P)-binding Rossmann-fold domains"/>
    <property type="match status" value="1"/>
</dbReference>
<proteinExistence type="inferred from homology"/>
<keyword evidence="4" id="KW-1185">Reference proteome</keyword>
<dbReference type="Pfam" id="PF13561">
    <property type="entry name" value="adh_short_C2"/>
    <property type="match status" value="1"/>
</dbReference>